<evidence type="ECO:0000256" key="5">
    <source>
        <dbReference type="SAM" id="SignalP"/>
    </source>
</evidence>
<keyword evidence="4" id="KW-0472">Membrane</keyword>
<reference evidence="7" key="1">
    <citation type="submission" date="2021-06" db="EMBL/GenBank/DDBJ databases">
        <authorList>
            <person name="Hodson N. C."/>
            <person name="Mongue J. A."/>
            <person name="Jaron S. K."/>
        </authorList>
    </citation>
    <scope>NUCLEOTIDE SEQUENCE</scope>
</reference>
<proteinExistence type="predicted"/>
<feature type="chain" id="PRO_5035159045" description="Notch ligand N-terminal domain-containing protein" evidence="5">
    <location>
        <begin position="27"/>
        <end position="212"/>
    </location>
</feature>
<dbReference type="OrthoDB" id="283575at2759"/>
<keyword evidence="4" id="KW-1133">Transmembrane helix</keyword>
<evidence type="ECO:0000313" key="7">
    <source>
        <dbReference type="EMBL" id="CAG7828887.1"/>
    </source>
</evidence>
<dbReference type="Pfam" id="PF07657">
    <property type="entry name" value="MNNL"/>
    <property type="match status" value="1"/>
</dbReference>
<protein>
    <recommendedName>
        <fullName evidence="6">Notch ligand N-terminal domain-containing protein</fullName>
    </recommendedName>
</protein>
<dbReference type="AlphaFoldDB" id="A0A8J2L6B7"/>
<feature type="domain" description="Notch ligand N-terminal" evidence="6">
    <location>
        <begin position="29"/>
        <end position="205"/>
    </location>
</feature>
<feature type="signal peptide" evidence="5">
    <location>
        <begin position="1"/>
        <end position="26"/>
    </location>
</feature>
<evidence type="ECO:0000256" key="3">
    <source>
        <dbReference type="ARBA" id="ARBA00022737"/>
    </source>
</evidence>
<sequence>MRWNDVATALLHLWWILILHSLSVEGVGGIFELKLKSFSNPFGVDDSSVCCNNTVWNSGVGADKRDKINSGLISSTTSECICSKIKFRICVKHYQVSVDPEPPCYIGETVTNEAYDGNQIQLGSIFSYEFNFRWPGTFSLIIEAWQQQELNQQQHNQQLEERRRNGSQRLITRMAIQQFLDVGTEWRDRVWSGRNNQTFNFDYRVRRRGPVS</sequence>
<gene>
    <name evidence="7" type="ORF">AFUS01_LOCUS38784</name>
</gene>
<keyword evidence="2" id="KW-0812">Transmembrane</keyword>
<evidence type="ECO:0000256" key="1">
    <source>
        <dbReference type="ARBA" id="ARBA00022536"/>
    </source>
</evidence>
<dbReference type="GO" id="GO:0007219">
    <property type="term" value="P:Notch signaling pathway"/>
    <property type="evidence" value="ECO:0007669"/>
    <property type="project" value="InterPro"/>
</dbReference>
<evidence type="ECO:0000313" key="8">
    <source>
        <dbReference type="Proteomes" id="UP000708208"/>
    </source>
</evidence>
<evidence type="ECO:0000256" key="4">
    <source>
        <dbReference type="ARBA" id="ARBA00022989"/>
    </source>
</evidence>
<keyword evidence="8" id="KW-1185">Reference proteome</keyword>
<name>A0A8J2L6B7_9HEXA</name>
<dbReference type="EMBL" id="CAJVCH010549303">
    <property type="protein sequence ID" value="CAG7828887.1"/>
    <property type="molecule type" value="Genomic_DNA"/>
</dbReference>
<keyword evidence="3" id="KW-0677">Repeat</keyword>
<comment type="caution">
    <text evidence="7">The sequence shown here is derived from an EMBL/GenBank/DDBJ whole genome shotgun (WGS) entry which is preliminary data.</text>
</comment>
<dbReference type="GO" id="GO:0016020">
    <property type="term" value="C:membrane"/>
    <property type="evidence" value="ECO:0007669"/>
    <property type="project" value="UniProtKB-SubCell"/>
</dbReference>
<evidence type="ECO:0000259" key="6">
    <source>
        <dbReference type="Pfam" id="PF07657"/>
    </source>
</evidence>
<dbReference type="Proteomes" id="UP000708208">
    <property type="component" value="Unassembled WGS sequence"/>
</dbReference>
<accession>A0A8J2L6B7</accession>
<dbReference type="InterPro" id="IPR011651">
    <property type="entry name" value="Notch_ligand_N"/>
</dbReference>
<evidence type="ECO:0000256" key="2">
    <source>
        <dbReference type="ARBA" id="ARBA00022692"/>
    </source>
</evidence>
<keyword evidence="1" id="KW-0245">EGF-like domain</keyword>
<keyword evidence="5" id="KW-0732">Signal</keyword>
<organism evidence="7 8">
    <name type="scientific">Allacma fusca</name>
    <dbReference type="NCBI Taxonomy" id="39272"/>
    <lineage>
        <taxon>Eukaryota</taxon>
        <taxon>Metazoa</taxon>
        <taxon>Ecdysozoa</taxon>
        <taxon>Arthropoda</taxon>
        <taxon>Hexapoda</taxon>
        <taxon>Collembola</taxon>
        <taxon>Symphypleona</taxon>
        <taxon>Sminthuridae</taxon>
        <taxon>Allacma</taxon>
    </lineage>
</organism>